<evidence type="ECO:0000256" key="5">
    <source>
        <dbReference type="ARBA" id="ARBA00022909"/>
    </source>
</evidence>
<dbReference type="Pfam" id="PF02152">
    <property type="entry name" value="FolB"/>
    <property type="match status" value="1"/>
</dbReference>
<organism evidence="9 10">
    <name type="scientific">Haloferula helveola</name>
    <dbReference type="NCBI Taxonomy" id="490095"/>
    <lineage>
        <taxon>Bacteria</taxon>
        <taxon>Pseudomonadati</taxon>
        <taxon>Verrucomicrobiota</taxon>
        <taxon>Verrucomicrobiia</taxon>
        <taxon>Verrucomicrobiales</taxon>
        <taxon>Verrucomicrobiaceae</taxon>
        <taxon>Haloferula</taxon>
    </lineage>
</organism>
<reference evidence="9 10" key="1">
    <citation type="submission" date="2021-06" db="EMBL/GenBank/DDBJ databases">
        <title>Complete genome of Haloferula helveola possessing various polysaccharide degrading enzymes.</title>
        <authorList>
            <person name="Takami H."/>
            <person name="Huang C."/>
            <person name="Hamasaki K."/>
        </authorList>
    </citation>
    <scope>NUCLEOTIDE SEQUENCE [LARGE SCALE GENOMIC DNA]</scope>
    <source>
        <strain evidence="9 10">CN-1</strain>
    </source>
</reference>
<evidence type="ECO:0000256" key="3">
    <source>
        <dbReference type="ARBA" id="ARBA00005708"/>
    </source>
</evidence>
<comment type="similarity">
    <text evidence="3">Belongs to the DHNA family.</text>
</comment>
<dbReference type="SMART" id="SM00905">
    <property type="entry name" value="FolB"/>
    <property type="match status" value="1"/>
</dbReference>
<dbReference type="InterPro" id="IPR043133">
    <property type="entry name" value="GTP-CH-I_C/QueF"/>
</dbReference>
<dbReference type="InterPro" id="IPR006157">
    <property type="entry name" value="FolB_dom"/>
</dbReference>
<evidence type="ECO:0000313" key="9">
    <source>
        <dbReference type="EMBL" id="BCX50300.1"/>
    </source>
</evidence>
<comment type="catalytic activity">
    <reaction evidence="1">
        <text>7,8-dihydroneopterin = 6-hydroxymethyl-7,8-dihydropterin + glycolaldehyde</text>
        <dbReference type="Rhea" id="RHEA:10540"/>
        <dbReference type="ChEBI" id="CHEBI:17001"/>
        <dbReference type="ChEBI" id="CHEBI:17071"/>
        <dbReference type="ChEBI" id="CHEBI:44841"/>
        <dbReference type="EC" id="4.1.2.25"/>
    </reaction>
</comment>
<evidence type="ECO:0000256" key="4">
    <source>
        <dbReference type="ARBA" id="ARBA00013043"/>
    </source>
</evidence>
<evidence type="ECO:0000256" key="1">
    <source>
        <dbReference type="ARBA" id="ARBA00001353"/>
    </source>
</evidence>
<dbReference type="EC" id="4.1.2.25" evidence="4"/>
<keyword evidence="5" id="KW-0289">Folate biosynthesis</keyword>
<evidence type="ECO:0000313" key="10">
    <source>
        <dbReference type="Proteomes" id="UP001374893"/>
    </source>
</evidence>
<dbReference type="PANTHER" id="PTHR42844:SF1">
    <property type="entry name" value="DIHYDRONEOPTERIN ALDOLASE 1-RELATED"/>
    <property type="match status" value="1"/>
</dbReference>
<evidence type="ECO:0000256" key="6">
    <source>
        <dbReference type="ARBA" id="ARBA00023239"/>
    </source>
</evidence>
<dbReference type="InterPro" id="IPR006156">
    <property type="entry name" value="Dihydroneopterin_aldolase"/>
</dbReference>
<proteinExistence type="inferred from homology"/>
<evidence type="ECO:0000256" key="7">
    <source>
        <dbReference type="ARBA" id="ARBA00032903"/>
    </source>
</evidence>
<evidence type="ECO:0000259" key="8">
    <source>
        <dbReference type="SMART" id="SM00905"/>
    </source>
</evidence>
<sequence>MNSGVIKIRGLEVETRIGVPEEERAEFQKLLIDIDMVPGAAFFAMGDDVARTIDYHAVAVEVVSLAATGERRLIETLADEIADHVLERHAAREVKVRIRKFILPQTEWVGVVLSKAAE</sequence>
<dbReference type="SUPFAM" id="SSF55620">
    <property type="entry name" value="Tetrahydrobiopterin biosynthesis enzymes-like"/>
    <property type="match status" value="1"/>
</dbReference>
<dbReference type="PANTHER" id="PTHR42844">
    <property type="entry name" value="DIHYDRONEOPTERIN ALDOLASE 1-RELATED"/>
    <property type="match status" value="1"/>
</dbReference>
<dbReference type="EMBL" id="AP024702">
    <property type="protein sequence ID" value="BCX50300.1"/>
    <property type="molecule type" value="Genomic_DNA"/>
</dbReference>
<comment type="pathway">
    <text evidence="2">Cofactor biosynthesis; tetrahydrofolate biosynthesis; 2-amino-4-hydroxy-6-hydroxymethyl-7,8-dihydropteridine diphosphate from 7,8-dihydroneopterin triphosphate: step 3/4.</text>
</comment>
<protein>
    <recommendedName>
        <fullName evidence="4">dihydroneopterin aldolase</fullName>
        <ecNumber evidence="4">4.1.2.25</ecNumber>
    </recommendedName>
    <alternativeName>
        <fullName evidence="7">7,8-dihydroneopterin aldolase</fullName>
    </alternativeName>
</protein>
<dbReference type="NCBIfam" id="TIGR00526">
    <property type="entry name" value="folB_dom"/>
    <property type="match status" value="1"/>
</dbReference>
<name>A0ABM7RID4_9BACT</name>
<dbReference type="Gene3D" id="3.30.1130.10">
    <property type="match status" value="1"/>
</dbReference>
<dbReference type="RefSeq" id="WP_338687294.1">
    <property type="nucleotide sequence ID" value="NZ_AP024702.1"/>
</dbReference>
<accession>A0ABM7RID4</accession>
<gene>
    <name evidence="9" type="primary">folB</name>
    <name evidence="9" type="ORF">HAHE_42080</name>
</gene>
<dbReference type="Proteomes" id="UP001374893">
    <property type="component" value="Chromosome"/>
</dbReference>
<keyword evidence="6" id="KW-0456">Lyase</keyword>
<feature type="domain" description="Dihydroneopterin aldolase/epimerase" evidence="8">
    <location>
        <begin position="6"/>
        <end position="115"/>
    </location>
</feature>
<keyword evidence="10" id="KW-1185">Reference proteome</keyword>
<evidence type="ECO:0000256" key="2">
    <source>
        <dbReference type="ARBA" id="ARBA00005013"/>
    </source>
</evidence>